<reference evidence="1 2" key="1">
    <citation type="submission" date="2020-10" db="EMBL/GenBank/DDBJ databases">
        <title>Sequencing the genomes of 1000 actinobacteria strains.</title>
        <authorList>
            <person name="Klenk H.-P."/>
        </authorList>
    </citation>
    <scope>NUCLEOTIDE SEQUENCE [LARGE SCALE GENOMIC DNA]</scope>
    <source>
        <strain evidence="1 2">DSM 46661</strain>
    </source>
</reference>
<dbReference type="EMBL" id="JADBEJ010000001">
    <property type="protein sequence ID" value="MBE1574028.1"/>
    <property type="molecule type" value="Genomic_DNA"/>
</dbReference>
<accession>A0ABR9L0B0</accession>
<dbReference type="Proteomes" id="UP000656548">
    <property type="component" value="Unassembled WGS sequence"/>
</dbReference>
<sequence>MPKLFPVVESLPHDYSSFDLWPFRGYDGEWIPLHREVPSDDVGAVVLSLLGHSTSGELARPDLVTAFDELVRLERTFLPGGLQLEADGIAVTPGCCADLTDWPDWYGLPDGEAPDLGHGPGSVFEFDGEIIRFWPDADDEDWGSPEGRRLEVRRQDIPGLLQSVDQDLAGFIDALRAWVRNLEPSRADPVVAAVSGYLRVGKCPST</sequence>
<evidence type="ECO:0008006" key="3">
    <source>
        <dbReference type="Google" id="ProtNLM"/>
    </source>
</evidence>
<comment type="caution">
    <text evidence="1">The sequence shown here is derived from an EMBL/GenBank/DDBJ whole genome shotgun (WGS) entry which is preliminary data.</text>
</comment>
<evidence type="ECO:0000313" key="1">
    <source>
        <dbReference type="EMBL" id="MBE1574028.1"/>
    </source>
</evidence>
<organism evidence="1 2">
    <name type="scientific">Amycolatopsis roodepoortensis</name>
    <dbReference type="NCBI Taxonomy" id="700274"/>
    <lineage>
        <taxon>Bacteria</taxon>
        <taxon>Bacillati</taxon>
        <taxon>Actinomycetota</taxon>
        <taxon>Actinomycetes</taxon>
        <taxon>Pseudonocardiales</taxon>
        <taxon>Pseudonocardiaceae</taxon>
        <taxon>Amycolatopsis</taxon>
    </lineage>
</organism>
<name>A0ABR9L0B0_9PSEU</name>
<evidence type="ECO:0000313" key="2">
    <source>
        <dbReference type="Proteomes" id="UP000656548"/>
    </source>
</evidence>
<proteinExistence type="predicted"/>
<protein>
    <recommendedName>
        <fullName evidence="3">SUKH-4 immunity protein of toxin-antitoxin system</fullName>
    </recommendedName>
</protein>
<gene>
    <name evidence="1" type="ORF">H4W30_001057</name>
</gene>
<dbReference type="RefSeq" id="WP_192741739.1">
    <property type="nucleotide sequence ID" value="NZ_JADBEJ010000001.1"/>
</dbReference>
<keyword evidence="2" id="KW-1185">Reference proteome</keyword>